<dbReference type="Proteomes" id="UP001385892">
    <property type="component" value="Unassembled WGS sequence"/>
</dbReference>
<gene>
    <name evidence="2" type="ORF">WKW82_29575</name>
</gene>
<feature type="region of interest" description="Disordered" evidence="1">
    <location>
        <begin position="459"/>
        <end position="479"/>
    </location>
</feature>
<keyword evidence="3" id="KW-1185">Reference proteome</keyword>
<protein>
    <recommendedName>
        <fullName evidence="4">Integrase catalytic domain-containing protein</fullName>
    </recommendedName>
</protein>
<evidence type="ECO:0000313" key="2">
    <source>
        <dbReference type="EMBL" id="MEJ8850822.1"/>
    </source>
</evidence>
<evidence type="ECO:0000313" key="3">
    <source>
        <dbReference type="Proteomes" id="UP001385892"/>
    </source>
</evidence>
<evidence type="ECO:0008006" key="4">
    <source>
        <dbReference type="Google" id="ProtNLM"/>
    </source>
</evidence>
<sequence>MSAAQLDLDLGDAPEVSKQVQAGGGWLPTLIQATPLGAGPQVAATGPHKAAVNDHRLLLDSGRPRFRQVGKYSVHTVPSHLRDPESWGKYDPSTLARTLGDGQKESDYDRHQRFYAGIQHYCKTEILNAAAELAKTSSSELLRVYNRCLWQDQFGRPWGFAATVKGAHSGTYDRTAPVSGESGPRGKAGAFRYFLATHPEVLMRTVAAINPHKGALRLSHGSVDVVYNAFREACNDEGIDNDEYPLATDSGAHRSIRRLIDKYLDGNPEALEYWYGAGASEHLLVGSLGDFFQLAQHPYGECMIDAHRVDVLGTTFVMTPHGPKTIPISRLWLVVAACTTKSSGAAIGFSWSYEDKPSAETIERAILRAQMPWKVRPLCGGLNFMPDAGLPNGVVAGLEGAPITSLRMDNDSANWAAAIQENLRQALGCHIVYGPVKKWFTNARLERLFRALNQAGLHLMPSTTGSGPQDKKRPRNPGKAAVEAPVDFTFLHDVIETTISAMNAEKRASQSDMSSLEIIRNSLTLGANRWLPRPSAPPSPFAPRLGWVDRWCRIAGDRSTGLSPYFEMYGTRYSSPDIKHRWDLVGEHFLRRVCRADSAIEGFFADGREMRDIRALGQAEDVKMPLSLKASLYGTKNRRKAPFIDLPKALERLMHELATQAAQDASKRPNKISKAATQFAQIIVLYEQNGLRAPQTRLVLPGSVPAHSSSGDEGNSLTHTLSTASKNVVPLRPSADFALVNKRGRR</sequence>
<comment type="caution">
    <text evidence="2">The sequence shown here is derived from an EMBL/GenBank/DDBJ whole genome shotgun (WGS) entry which is preliminary data.</text>
</comment>
<name>A0ABU8WWE8_9BURK</name>
<dbReference type="EMBL" id="JBBKZT010000017">
    <property type="protein sequence ID" value="MEJ8850822.1"/>
    <property type="molecule type" value="Genomic_DNA"/>
</dbReference>
<accession>A0ABU8WWE8</accession>
<dbReference type="InterPro" id="IPR036397">
    <property type="entry name" value="RNaseH_sf"/>
</dbReference>
<reference evidence="2 3" key="1">
    <citation type="submission" date="2024-03" db="EMBL/GenBank/DDBJ databases">
        <title>Novel species of the genus Variovorax.</title>
        <authorList>
            <person name="Liu Q."/>
            <person name="Xin Y.-H."/>
        </authorList>
    </citation>
    <scope>NUCLEOTIDE SEQUENCE [LARGE SCALE GENOMIC DNA]</scope>
    <source>
        <strain evidence="2 3">KACC 18900</strain>
    </source>
</reference>
<evidence type="ECO:0000256" key="1">
    <source>
        <dbReference type="SAM" id="MobiDB-lite"/>
    </source>
</evidence>
<dbReference type="RefSeq" id="WP_340346279.1">
    <property type="nucleotide sequence ID" value="NZ_JBBKZT010000017.1"/>
</dbReference>
<dbReference type="Gene3D" id="3.30.420.10">
    <property type="entry name" value="Ribonuclease H-like superfamily/Ribonuclease H"/>
    <property type="match status" value="1"/>
</dbReference>
<proteinExistence type="predicted"/>
<organism evidence="2 3">
    <name type="scientific">Variovorax rhizosphaerae</name>
    <dbReference type="NCBI Taxonomy" id="1836200"/>
    <lineage>
        <taxon>Bacteria</taxon>
        <taxon>Pseudomonadati</taxon>
        <taxon>Pseudomonadota</taxon>
        <taxon>Betaproteobacteria</taxon>
        <taxon>Burkholderiales</taxon>
        <taxon>Comamonadaceae</taxon>
        <taxon>Variovorax</taxon>
    </lineage>
</organism>